<dbReference type="Proteomes" id="UP000037778">
    <property type="component" value="Unassembled WGS sequence"/>
</dbReference>
<dbReference type="InterPro" id="IPR021321">
    <property type="entry name" value="DUF2922"/>
</dbReference>
<proteinExistence type="predicted"/>
<comment type="caution">
    <text evidence="1">The sequence shown here is derived from an EMBL/GenBank/DDBJ whole genome shotgun (WGS) entry which is preliminary data.</text>
</comment>
<dbReference type="Pfam" id="PF11148">
    <property type="entry name" value="DUF2922"/>
    <property type="match status" value="1"/>
</dbReference>
<evidence type="ECO:0000313" key="1">
    <source>
        <dbReference type="EMBL" id="KOY77156.1"/>
    </source>
</evidence>
<evidence type="ECO:0008006" key="3">
    <source>
        <dbReference type="Google" id="ProtNLM"/>
    </source>
</evidence>
<sequence>MKKLELTFKSENGKNKNLGFNYVEGDLTADKVMPAMQRLAELNLFRDKDGSLYQEPVAAKIVDTTNQVLFDKRIKTNTSAK</sequence>
<dbReference type="EMBL" id="JXCY01000002">
    <property type="protein sequence ID" value="KOY77156.1"/>
    <property type="molecule type" value="Genomic_DNA"/>
</dbReference>
<dbReference type="RefSeq" id="WP_053791461.1">
    <property type="nucleotide sequence ID" value="NZ_JXCY01000002.1"/>
</dbReference>
<dbReference type="PATRIC" id="fig|148814.8.peg.262"/>
<dbReference type="AlphaFoldDB" id="A0A0M9DE42"/>
<keyword evidence="2" id="KW-1185">Reference proteome</keyword>
<protein>
    <recommendedName>
        <fullName evidence="3">DUF2922 domain-containing protein</fullName>
    </recommendedName>
</protein>
<accession>A0A0M9DE42</accession>
<reference evidence="1 2" key="1">
    <citation type="journal article" date="2015" name="Genome Biol. Evol.">
        <title>Functionally Structured Genomes in Lactobacillus kunkeei Colonizing the Honey Crop and Food Products of Honeybees and Stingless Bees.</title>
        <authorList>
            <person name="Tamarit D."/>
            <person name="Ellegaard K.M."/>
            <person name="Wikander J."/>
            <person name="Olofsson T."/>
            <person name="Vasquez A."/>
            <person name="Andersson S.G."/>
        </authorList>
    </citation>
    <scope>NUCLEOTIDE SEQUENCE [LARGE SCALE GENOMIC DNA]</scope>
    <source>
        <strain evidence="1 2">LAko</strain>
    </source>
</reference>
<organism evidence="1 2">
    <name type="scientific">Apilactobacillus kunkeei</name>
    <dbReference type="NCBI Taxonomy" id="148814"/>
    <lineage>
        <taxon>Bacteria</taxon>
        <taxon>Bacillati</taxon>
        <taxon>Bacillota</taxon>
        <taxon>Bacilli</taxon>
        <taxon>Lactobacillales</taxon>
        <taxon>Lactobacillaceae</taxon>
        <taxon>Apilactobacillus</taxon>
    </lineage>
</organism>
<name>A0A0M9DE42_9LACO</name>
<evidence type="ECO:0000313" key="2">
    <source>
        <dbReference type="Proteomes" id="UP000037778"/>
    </source>
</evidence>
<gene>
    <name evidence="1" type="ORF">RZ71_10670</name>
</gene>